<proteinExistence type="predicted"/>
<name>A0AAD7THU4_9APHY</name>
<evidence type="ECO:0000313" key="1">
    <source>
        <dbReference type="EMBL" id="KAJ8457465.1"/>
    </source>
</evidence>
<organism evidence="1 2">
    <name type="scientific">Trametes cubensis</name>
    <dbReference type="NCBI Taxonomy" id="1111947"/>
    <lineage>
        <taxon>Eukaryota</taxon>
        <taxon>Fungi</taxon>
        <taxon>Dikarya</taxon>
        <taxon>Basidiomycota</taxon>
        <taxon>Agaricomycotina</taxon>
        <taxon>Agaricomycetes</taxon>
        <taxon>Polyporales</taxon>
        <taxon>Polyporaceae</taxon>
        <taxon>Trametes</taxon>
    </lineage>
</organism>
<sequence>MASPGPPDISESNERIRWSVKCGLTSFARKAVIYEIHSQRPRLVLLAAREDWDPACGALSSTEDLDMSNWLGSTNHRITPMNCIPGTDCYLRNGFDIVTLRQDGRPSQANSTLQKMFSQEWFGNLLVVKRGFYDRSRAISITSSEVSTINALVERWLELHIDNPLPGDE</sequence>
<dbReference type="Proteomes" id="UP001215151">
    <property type="component" value="Unassembled WGS sequence"/>
</dbReference>
<accession>A0AAD7THU4</accession>
<gene>
    <name evidence="1" type="ORF">ONZ51_g11516</name>
</gene>
<evidence type="ECO:0000313" key="2">
    <source>
        <dbReference type="Proteomes" id="UP001215151"/>
    </source>
</evidence>
<keyword evidence="2" id="KW-1185">Reference proteome</keyword>
<reference evidence="1" key="1">
    <citation type="submission" date="2022-11" db="EMBL/GenBank/DDBJ databases">
        <title>Genome Sequence of Cubamyces cubensis.</title>
        <authorList>
            <person name="Buettner E."/>
        </authorList>
    </citation>
    <scope>NUCLEOTIDE SEQUENCE</scope>
    <source>
        <strain evidence="1">MPL-01</strain>
    </source>
</reference>
<dbReference type="EMBL" id="JAPEVG010000558">
    <property type="protein sequence ID" value="KAJ8457465.1"/>
    <property type="molecule type" value="Genomic_DNA"/>
</dbReference>
<protein>
    <submittedName>
        <fullName evidence="1">Uncharacterized protein</fullName>
    </submittedName>
</protein>
<dbReference type="AlphaFoldDB" id="A0AAD7THU4"/>
<comment type="caution">
    <text evidence="1">The sequence shown here is derived from an EMBL/GenBank/DDBJ whole genome shotgun (WGS) entry which is preliminary data.</text>
</comment>